<organism evidence="3 4">
    <name type="scientific">Bradyrhizobium ontarionense</name>
    <dbReference type="NCBI Taxonomy" id="2898149"/>
    <lineage>
        <taxon>Bacteria</taxon>
        <taxon>Pseudomonadati</taxon>
        <taxon>Pseudomonadota</taxon>
        <taxon>Alphaproteobacteria</taxon>
        <taxon>Hyphomicrobiales</taxon>
        <taxon>Nitrobacteraceae</taxon>
        <taxon>Bradyrhizobium</taxon>
    </lineage>
</organism>
<keyword evidence="4" id="KW-1185">Reference proteome</keyword>
<dbReference type="SUPFAM" id="SSF55961">
    <property type="entry name" value="Bet v1-like"/>
    <property type="match status" value="1"/>
</dbReference>
<comment type="similarity">
    <text evidence="1">Belongs to the AHA1 family.</text>
</comment>
<dbReference type="InterPro" id="IPR023393">
    <property type="entry name" value="START-like_dom_sf"/>
</dbReference>
<gene>
    <name evidence="3" type="ORF">LQG66_27715</name>
</gene>
<dbReference type="InterPro" id="IPR013538">
    <property type="entry name" value="ASHA1/2-like_C"/>
</dbReference>
<dbReference type="CDD" id="cd08894">
    <property type="entry name" value="SRPBCC_CalC_Aha1-like_1"/>
    <property type="match status" value="1"/>
</dbReference>
<protein>
    <submittedName>
        <fullName evidence="3">SRPBCC family protein</fullName>
    </submittedName>
</protein>
<reference evidence="3" key="1">
    <citation type="journal article" date="2024" name="Antonie Van Leeuwenhoek">
        <title>Bradyrhizobium ontarionense sp. nov., a novel bacterial symbiont isolated from Aeschynomene indica (Indian jointvetch), harbours photosynthesis, nitrogen fixation and nitrous oxide (N2O) reductase genes.</title>
        <authorList>
            <person name="Bromfield E.S.P."/>
            <person name="Cloutier S."/>
        </authorList>
    </citation>
    <scope>NUCLEOTIDE SEQUENCE</scope>
    <source>
        <strain evidence="3">A19</strain>
    </source>
</reference>
<accession>A0ABY3R6P8</accession>
<evidence type="ECO:0000313" key="3">
    <source>
        <dbReference type="EMBL" id="UFZ03009.1"/>
    </source>
</evidence>
<evidence type="ECO:0000256" key="1">
    <source>
        <dbReference type="ARBA" id="ARBA00006817"/>
    </source>
</evidence>
<evidence type="ECO:0000313" key="4">
    <source>
        <dbReference type="Proteomes" id="UP001431010"/>
    </source>
</evidence>
<name>A0ABY3R6P8_9BRAD</name>
<dbReference type="RefSeq" id="WP_231318855.1">
    <property type="nucleotide sequence ID" value="NZ_CP088156.1"/>
</dbReference>
<sequence>MTSTPDAALAHWDIEREIVLSRVIKAKRDVVFAAWTEPEHLLNWFGPAGFKIESREIDIRVGGMWRFDMVAPDGQRFSNRMCFRRIEPPHLIEIDHGSDMDDDPARFRTTITFHEQSDGKTVITLRQLHPTKAQRDWTIGFGAVEYGYQTLEKLARHVETATGQL</sequence>
<dbReference type="EMBL" id="CP088156">
    <property type="protein sequence ID" value="UFZ03009.1"/>
    <property type="molecule type" value="Genomic_DNA"/>
</dbReference>
<feature type="domain" description="Activator of Hsp90 ATPase homologue 1/2-like C-terminal" evidence="2">
    <location>
        <begin position="25"/>
        <end position="159"/>
    </location>
</feature>
<dbReference type="Pfam" id="PF08327">
    <property type="entry name" value="AHSA1"/>
    <property type="match status" value="1"/>
</dbReference>
<evidence type="ECO:0000259" key="2">
    <source>
        <dbReference type="Pfam" id="PF08327"/>
    </source>
</evidence>
<proteinExistence type="inferred from homology"/>
<dbReference type="Proteomes" id="UP001431010">
    <property type="component" value="Chromosome"/>
</dbReference>
<dbReference type="Gene3D" id="3.30.530.20">
    <property type="match status" value="1"/>
</dbReference>